<dbReference type="SUPFAM" id="SSF53474">
    <property type="entry name" value="alpha/beta-Hydrolases"/>
    <property type="match status" value="1"/>
</dbReference>
<keyword evidence="3" id="KW-0964">Secreted</keyword>
<dbReference type="GO" id="GO:0016787">
    <property type="term" value="F:hydrolase activity"/>
    <property type="evidence" value="ECO:0007669"/>
    <property type="project" value="UniProtKB-KW"/>
</dbReference>
<evidence type="ECO:0000256" key="3">
    <source>
        <dbReference type="ARBA" id="ARBA00022525"/>
    </source>
</evidence>
<accession>A0A1G4BF22</accession>
<dbReference type="EMBL" id="MJBS01000031">
    <property type="protein sequence ID" value="OHF00070.1"/>
    <property type="molecule type" value="Genomic_DNA"/>
</dbReference>
<dbReference type="FunFam" id="3.40.50.1820:FF:000213">
    <property type="entry name" value="Carboxylic ester hydrolase"/>
    <property type="match status" value="1"/>
</dbReference>
<evidence type="ECO:0000256" key="6">
    <source>
        <dbReference type="ARBA" id="ARBA00023098"/>
    </source>
</evidence>
<dbReference type="InterPro" id="IPR029058">
    <property type="entry name" value="AB_hydrolase_fold"/>
</dbReference>
<dbReference type="GO" id="GO:0005576">
    <property type="term" value="C:extracellular region"/>
    <property type="evidence" value="ECO:0007669"/>
    <property type="project" value="UniProtKB-SubCell"/>
</dbReference>
<proteinExistence type="inferred from homology"/>
<comment type="subcellular location">
    <subcellularLocation>
        <location evidence="1">Secreted</location>
    </subcellularLocation>
</comment>
<keyword evidence="4 8" id="KW-0732">Signal</keyword>
<dbReference type="GO" id="GO:0006629">
    <property type="term" value="P:lipid metabolic process"/>
    <property type="evidence" value="ECO:0007669"/>
    <property type="project" value="UniProtKB-KW"/>
</dbReference>
<sequence length="580" mass="63032">MKAFLKSASAIFLILAHQSAGNPGHHDHQPRAAPATVNAPAGTLVGRSFGSVDSFSGIPYAEPPTGQLRLRPPQRLATSLGNFDATGTAAACPQFLLSTDSRNILLDVVGSLLTLPIFQPITGQEDCLTVTVQRPSGTSSNAKLPVLFWIFGGGFEFGSTSSYNGASFVRDGADMGRPFIFVGVNYRLGGFGFLSGRDILEDGSANLGLLDQRQALEWVADNIAAFGGDPDKVTIWGESAGAISVFDQMALYDGNNTYKGRPLFRGAIMNSGSVIPADPVDCPKGQAVFDAVVKAAGCQGSASALDCLRSVSYETYLRASTAVPGILSYEALALSYVPRPDGTALVDSPDILARDGRYAAVPMIIGNQEDEGTLFALFQPLVLTASHLVNYLSELYFHNASMAQLTTLVDAYDPLISAGSPFRTGIFNEIYPGFKRRAAILGDLVFTLARRSFLSVAKANHPDVPAWSYLNSYNYGTPVIGTFHASDILQVFLGVFPTFARQSTRTYYLNFLHNLDPNVGLSGFAQWPEWGQDQQLLWFLNDRTDYLKDDFRNESYRFIYDNMQSLNFRDNSDVLPRWSL</sequence>
<gene>
    <name evidence="10" type="ORF">CORC01_04716</name>
</gene>
<dbReference type="Gene3D" id="3.40.50.1820">
    <property type="entry name" value="alpha/beta hydrolase"/>
    <property type="match status" value="1"/>
</dbReference>
<evidence type="ECO:0000313" key="11">
    <source>
        <dbReference type="Proteomes" id="UP000176998"/>
    </source>
</evidence>
<dbReference type="EC" id="3.1.1.-" evidence="8"/>
<keyword evidence="11" id="KW-1185">Reference proteome</keyword>
<evidence type="ECO:0000256" key="5">
    <source>
        <dbReference type="ARBA" id="ARBA00022801"/>
    </source>
</evidence>
<reference evidence="10 11" key="1">
    <citation type="submission" date="2016-09" db="EMBL/GenBank/DDBJ databases">
        <authorList>
            <person name="Capua I."/>
            <person name="De Benedictis P."/>
            <person name="Joannis T."/>
            <person name="Lombin L.H."/>
            <person name="Cattoli G."/>
        </authorList>
    </citation>
    <scope>NUCLEOTIDE SEQUENCE [LARGE SCALE GENOMIC DNA]</scope>
    <source>
        <strain evidence="10 11">IMI 309357</strain>
    </source>
</reference>
<feature type="domain" description="Carboxylesterase type B" evidence="9">
    <location>
        <begin position="35"/>
        <end position="558"/>
    </location>
</feature>
<dbReference type="InterPro" id="IPR019826">
    <property type="entry name" value="Carboxylesterase_B_AS"/>
</dbReference>
<comment type="caution">
    <text evidence="10">The sequence shown here is derived from an EMBL/GenBank/DDBJ whole genome shotgun (WGS) entry which is preliminary data.</text>
</comment>
<dbReference type="PANTHER" id="PTHR11559">
    <property type="entry name" value="CARBOXYLESTERASE"/>
    <property type="match status" value="1"/>
</dbReference>
<evidence type="ECO:0000256" key="4">
    <source>
        <dbReference type="ARBA" id="ARBA00022729"/>
    </source>
</evidence>
<dbReference type="PROSITE" id="PS00122">
    <property type="entry name" value="CARBOXYLESTERASE_B_1"/>
    <property type="match status" value="1"/>
</dbReference>
<comment type="similarity">
    <text evidence="2 8">Belongs to the type-B carboxylesterase/lipase family.</text>
</comment>
<feature type="chain" id="PRO_5009364065" description="Carboxylic ester hydrolase" evidence="8">
    <location>
        <begin position="22"/>
        <end position="580"/>
    </location>
</feature>
<dbReference type="STRING" id="1209926.A0A1G4BF22"/>
<dbReference type="InterPro" id="IPR002018">
    <property type="entry name" value="CarbesteraseB"/>
</dbReference>
<evidence type="ECO:0000256" key="2">
    <source>
        <dbReference type="ARBA" id="ARBA00005964"/>
    </source>
</evidence>
<evidence type="ECO:0000313" key="10">
    <source>
        <dbReference type="EMBL" id="OHF00070.1"/>
    </source>
</evidence>
<dbReference type="InterPro" id="IPR050309">
    <property type="entry name" value="Type-B_Carboxylest/Lipase"/>
</dbReference>
<dbReference type="OrthoDB" id="408631at2759"/>
<keyword evidence="6" id="KW-0443">Lipid metabolism</keyword>
<dbReference type="Pfam" id="PF00135">
    <property type="entry name" value="COesterase"/>
    <property type="match status" value="1"/>
</dbReference>
<dbReference type="GeneID" id="34557873"/>
<evidence type="ECO:0000256" key="1">
    <source>
        <dbReference type="ARBA" id="ARBA00004613"/>
    </source>
</evidence>
<evidence type="ECO:0000259" key="9">
    <source>
        <dbReference type="Pfam" id="PF00135"/>
    </source>
</evidence>
<keyword evidence="5 8" id="KW-0378">Hydrolase</keyword>
<dbReference type="AlphaFoldDB" id="A0A1G4BF22"/>
<evidence type="ECO:0000256" key="7">
    <source>
        <dbReference type="ARBA" id="ARBA00023180"/>
    </source>
</evidence>
<feature type="signal peptide" evidence="8">
    <location>
        <begin position="1"/>
        <end position="21"/>
    </location>
</feature>
<protein>
    <recommendedName>
        <fullName evidence="8">Carboxylic ester hydrolase</fullName>
        <ecNumber evidence="8">3.1.1.-</ecNumber>
    </recommendedName>
</protein>
<organism evidence="10 11">
    <name type="scientific">Colletotrichum orchidophilum</name>
    <dbReference type="NCBI Taxonomy" id="1209926"/>
    <lineage>
        <taxon>Eukaryota</taxon>
        <taxon>Fungi</taxon>
        <taxon>Dikarya</taxon>
        <taxon>Ascomycota</taxon>
        <taxon>Pezizomycotina</taxon>
        <taxon>Sordariomycetes</taxon>
        <taxon>Hypocreomycetidae</taxon>
        <taxon>Glomerellales</taxon>
        <taxon>Glomerellaceae</taxon>
        <taxon>Colletotrichum</taxon>
    </lineage>
</organism>
<evidence type="ECO:0000256" key="8">
    <source>
        <dbReference type="RuleBase" id="RU361235"/>
    </source>
</evidence>
<dbReference type="Proteomes" id="UP000176998">
    <property type="component" value="Unassembled WGS sequence"/>
</dbReference>
<name>A0A1G4BF22_9PEZI</name>
<dbReference type="RefSeq" id="XP_022477214.1">
    <property type="nucleotide sequence ID" value="XM_022616363.1"/>
</dbReference>
<keyword evidence="7" id="KW-0325">Glycoprotein</keyword>